<dbReference type="OrthoDB" id="2217829at2"/>
<accession>A0A917A5N3</accession>
<dbReference type="EMBL" id="BMJN01000010">
    <property type="protein sequence ID" value="GGE29234.1"/>
    <property type="molecule type" value="Genomic_DNA"/>
</dbReference>
<evidence type="ECO:0000313" key="2">
    <source>
        <dbReference type="Proteomes" id="UP000660801"/>
    </source>
</evidence>
<sequence length="315" mass="36917">MIHYIESTLGEYLSLMPYHHYYFIPITSLSPQSIDARFIICFKADHQLSVVNTNDKQGASSTFHLATFFDKETILAGIAAVPIASLHTVHIFEYPQELEQIYSVPKLTYLIDTYYRHPSVMDYLKTDIHNAKQIEKLEQEAILREKITTDYDPFRYTTRADKKDNAQDETLTVIAAKDYEGIQNFQPFLLSKRGSKVLSVPASYTDSVTKETATIEIMGWYFYEKQLKISWKPKHTRKSRWRSSLLSVDIRSGDYFFQGEVFKHKTAPIFLKHLDFGHRISAIYQEDIQVQFQRLIQLIDNQKRKALLRRVELRR</sequence>
<dbReference type="RefSeq" id="WP_145939734.1">
    <property type="nucleotide sequence ID" value="NZ_BMJN01000010.1"/>
</dbReference>
<proteinExistence type="predicted"/>
<comment type="caution">
    <text evidence="1">The sequence shown here is derived from an EMBL/GenBank/DDBJ whole genome shotgun (WGS) entry which is preliminary data.</text>
</comment>
<name>A0A917A5N3_9STRE</name>
<evidence type="ECO:0000313" key="1">
    <source>
        <dbReference type="EMBL" id="GGE29234.1"/>
    </source>
</evidence>
<reference evidence="1" key="2">
    <citation type="submission" date="2020-09" db="EMBL/GenBank/DDBJ databases">
        <authorList>
            <person name="Sun Q."/>
            <person name="Zhou Y."/>
        </authorList>
    </citation>
    <scope>NUCLEOTIDE SEQUENCE</scope>
    <source>
        <strain evidence="1">CGMCC 1.15533</strain>
    </source>
</reference>
<gene>
    <name evidence="1" type="ORF">GCM10011510_08140</name>
</gene>
<reference evidence="1" key="1">
    <citation type="journal article" date="2014" name="Int. J. Syst. Evol. Microbiol.">
        <title>Complete genome sequence of Corynebacterium casei LMG S-19264T (=DSM 44701T), isolated from a smear-ripened cheese.</title>
        <authorList>
            <consortium name="US DOE Joint Genome Institute (JGI-PGF)"/>
            <person name="Walter F."/>
            <person name="Albersmeier A."/>
            <person name="Kalinowski J."/>
            <person name="Ruckert C."/>
        </authorList>
    </citation>
    <scope>NUCLEOTIDE SEQUENCE</scope>
    <source>
        <strain evidence="1">CGMCC 1.15533</strain>
    </source>
</reference>
<protein>
    <submittedName>
        <fullName evidence="1">Uncharacterized protein</fullName>
    </submittedName>
</protein>
<organism evidence="1 2">
    <name type="scientific">Streptococcus himalayensis</name>
    <dbReference type="NCBI Taxonomy" id="1888195"/>
    <lineage>
        <taxon>Bacteria</taxon>
        <taxon>Bacillati</taxon>
        <taxon>Bacillota</taxon>
        <taxon>Bacilli</taxon>
        <taxon>Lactobacillales</taxon>
        <taxon>Streptococcaceae</taxon>
        <taxon>Streptococcus</taxon>
    </lineage>
</organism>
<keyword evidence="2" id="KW-1185">Reference proteome</keyword>
<dbReference type="Proteomes" id="UP000660801">
    <property type="component" value="Unassembled WGS sequence"/>
</dbReference>
<dbReference type="AlphaFoldDB" id="A0A917A5N3"/>